<dbReference type="InterPro" id="IPR002505">
    <property type="entry name" value="PTA_PTB"/>
</dbReference>
<dbReference type="NCBIfam" id="NF006045">
    <property type="entry name" value="PRK08190.1"/>
    <property type="match status" value="1"/>
</dbReference>
<accession>A0A9C7FB31</accession>
<evidence type="ECO:0000259" key="4">
    <source>
        <dbReference type="Pfam" id="PF01515"/>
    </source>
</evidence>
<reference evidence="5" key="1">
    <citation type="submission" date="2022-11" db="EMBL/GenBank/DDBJ databases">
        <title>Complete Genome Sequences of three Polynucleobacter sp. Subcluster PnecC Strains KF022, KF023, and KF032 Isolated from a Shallow Eutrophic Lake in Japan.</title>
        <authorList>
            <person name="Ogata Y."/>
            <person name="Watanabe K."/>
            <person name="Takemine S."/>
            <person name="Shindo C."/>
            <person name="Kurokawa R."/>
            <person name="Suda W."/>
        </authorList>
    </citation>
    <scope>NUCLEOTIDE SEQUENCE</scope>
    <source>
        <strain evidence="5">KF023</strain>
    </source>
</reference>
<feature type="domain" description="Phosphate acetyl/butaryl transferase" evidence="4">
    <location>
        <begin position="80"/>
        <end position="294"/>
    </location>
</feature>
<dbReference type="KEGG" id="pyt:PKF023_05240"/>
<evidence type="ECO:0000256" key="3">
    <source>
        <dbReference type="ARBA" id="ARBA00023315"/>
    </source>
</evidence>
<dbReference type="EMBL" id="AP026973">
    <property type="protein sequence ID" value="BDT76721.1"/>
    <property type="molecule type" value="Genomic_DNA"/>
</dbReference>
<dbReference type="Pfam" id="PF01515">
    <property type="entry name" value="PTA_PTB"/>
    <property type="match status" value="1"/>
</dbReference>
<dbReference type="SUPFAM" id="SSF53659">
    <property type="entry name" value="Isocitrate/Isopropylmalate dehydrogenase-like"/>
    <property type="match status" value="1"/>
</dbReference>
<organism evidence="5">
    <name type="scientific">Polynucleobacter yangtzensis</name>
    <dbReference type="NCBI Taxonomy" id="1743159"/>
    <lineage>
        <taxon>Bacteria</taxon>
        <taxon>Pseudomonadati</taxon>
        <taxon>Pseudomonadota</taxon>
        <taxon>Betaproteobacteria</taxon>
        <taxon>Burkholderiales</taxon>
        <taxon>Burkholderiaceae</taxon>
        <taxon>Polynucleobacter</taxon>
    </lineage>
</organism>
<protein>
    <recommendedName>
        <fullName evidence="4">Phosphate acetyl/butaryl transferase domain-containing protein</fullName>
    </recommendedName>
</protein>
<dbReference type="GO" id="GO:0016746">
    <property type="term" value="F:acyltransferase activity"/>
    <property type="evidence" value="ECO:0007669"/>
    <property type="project" value="UniProtKB-KW"/>
</dbReference>
<dbReference type="AlphaFoldDB" id="A0A9C7FB31"/>
<dbReference type="PANTHER" id="PTHR43356">
    <property type="entry name" value="PHOSPHATE ACETYLTRANSFERASE"/>
    <property type="match status" value="1"/>
</dbReference>
<keyword evidence="3" id="KW-0012">Acyltransferase</keyword>
<sequence>MKYPLLEKMIEEAKSDLPLGVVYPLSAPALETVFDLIKRQLCTPILIGPKKEIEELAAIEELCLDGIQIVDTPKDPILATKKAVEMVKEGKLAVLMKGSLHTEDLMGPIVHRDGLRTDKRVSHLFLFELARYHKLLGVTDAVVNIAPNAQLKREILANSLDALKRLSISNVKVAIIAATEVINPAMPSTTDAKEIVDEHIAHPIFPDTIIEGPFGFDNAISAQSARTKGIYSKVAGDPDLLLMPDLQVGNILYKSFVYMAGAECAGTILGAQVPITLTSRSDSVFSRVASTAMAILLAKNPQ</sequence>
<dbReference type="PIRSF" id="PIRSF000428">
    <property type="entry name" value="P_Ac_trans"/>
    <property type="match status" value="1"/>
</dbReference>
<comment type="similarity">
    <text evidence="1">Belongs to the phosphate acetyltransferase and butyryltransferase family.</text>
</comment>
<evidence type="ECO:0000256" key="2">
    <source>
        <dbReference type="ARBA" id="ARBA00022679"/>
    </source>
</evidence>
<keyword evidence="2" id="KW-0808">Transferase</keyword>
<name>A0A9C7FB31_9BURK</name>
<dbReference type="PANTHER" id="PTHR43356:SF2">
    <property type="entry name" value="PHOSPHATE ACETYLTRANSFERASE"/>
    <property type="match status" value="1"/>
</dbReference>
<gene>
    <name evidence="5" type="ORF">PKF023_05240</name>
</gene>
<evidence type="ECO:0000313" key="5">
    <source>
        <dbReference type="EMBL" id="BDT76721.1"/>
    </source>
</evidence>
<dbReference type="Gene3D" id="3.40.718.10">
    <property type="entry name" value="Isopropylmalate Dehydrogenase"/>
    <property type="match status" value="1"/>
</dbReference>
<dbReference type="RefSeq" id="WP_281743129.1">
    <property type="nucleotide sequence ID" value="NZ_AP026973.1"/>
</dbReference>
<dbReference type="InterPro" id="IPR012147">
    <property type="entry name" value="P_Ac_Bu_trans"/>
</dbReference>
<dbReference type="InterPro" id="IPR050500">
    <property type="entry name" value="Phos_Acetyltrans/Butyryltrans"/>
</dbReference>
<evidence type="ECO:0000256" key="1">
    <source>
        <dbReference type="ARBA" id="ARBA00005656"/>
    </source>
</evidence>
<proteinExistence type="inferred from homology"/>
<dbReference type="Proteomes" id="UP001211097">
    <property type="component" value="Chromosome"/>
</dbReference>